<evidence type="ECO:0000256" key="1">
    <source>
        <dbReference type="SAM" id="Phobius"/>
    </source>
</evidence>
<feature type="transmembrane region" description="Helical" evidence="1">
    <location>
        <begin position="7"/>
        <end position="29"/>
    </location>
</feature>
<organism evidence="2 3">
    <name type="scientific">Evansella vedderi</name>
    <dbReference type="NCBI Taxonomy" id="38282"/>
    <lineage>
        <taxon>Bacteria</taxon>
        <taxon>Bacillati</taxon>
        <taxon>Bacillota</taxon>
        <taxon>Bacilli</taxon>
        <taxon>Bacillales</taxon>
        <taxon>Bacillaceae</taxon>
        <taxon>Evansella</taxon>
    </lineage>
</organism>
<feature type="transmembrane region" description="Helical" evidence="1">
    <location>
        <begin position="41"/>
        <end position="61"/>
    </location>
</feature>
<gene>
    <name evidence="2" type="ORF">J2S74_002569</name>
</gene>
<comment type="caution">
    <text evidence="2">The sequence shown here is derived from an EMBL/GenBank/DDBJ whole genome shotgun (WGS) entry which is preliminary data.</text>
</comment>
<keyword evidence="3" id="KW-1185">Reference proteome</keyword>
<keyword evidence="1" id="KW-1133">Transmembrane helix</keyword>
<sequence>MDRPLKIPLNLLAVFQLVFVTAFLIYYLYIGIQWGFGERLILLMASDGIYLLLILSSIGLFMGKNWSWWLTIIVYTKLLIAKAVTLIAETSMIFSGIIVEDFQIESFILEVFILFMYSIVIFFLSLPMVRSFFSIQWKGKKLVFLVNVSALIVYMLYFIVVVFIISWVQPILY</sequence>
<name>A0ABT9ZVB9_9BACI</name>
<feature type="transmembrane region" description="Helical" evidence="1">
    <location>
        <begin position="68"/>
        <end position="87"/>
    </location>
</feature>
<evidence type="ECO:0000313" key="2">
    <source>
        <dbReference type="EMBL" id="MDQ0255187.1"/>
    </source>
</evidence>
<keyword evidence="1" id="KW-0812">Transmembrane</keyword>
<dbReference type="EMBL" id="JAUSUG010000009">
    <property type="protein sequence ID" value="MDQ0255187.1"/>
    <property type="molecule type" value="Genomic_DNA"/>
</dbReference>
<dbReference type="Proteomes" id="UP001230005">
    <property type="component" value="Unassembled WGS sequence"/>
</dbReference>
<accession>A0ABT9ZVB9</accession>
<proteinExistence type="predicted"/>
<feature type="transmembrane region" description="Helical" evidence="1">
    <location>
        <begin position="142"/>
        <end position="168"/>
    </location>
</feature>
<keyword evidence="1" id="KW-0472">Membrane</keyword>
<feature type="transmembrane region" description="Helical" evidence="1">
    <location>
        <begin position="107"/>
        <end position="130"/>
    </location>
</feature>
<protein>
    <submittedName>
        <fullName evidence="2">Uncharacterized protein</fullName>
    </submittedName>
</protein>
<reference evidence="2 3" key="1">
    <citation type="submission" date="2023-07" db="EMBL/GenBank/DDBJ databases">
        <title>Genomic Encyclopedia of Type Strains, Phase IV (KMG-IV): sequencing the most valuable type-strain genomes for metagenomic binning, comparative biology and taxonomic classification.</title>
        <authorList>
            <person name="Goeker M."/>
        </authorList>
    </citation>
    <scope>NUCLEOTIDE SEQUENCE [LARGE SCALE GENOMIC DNA]</scope>
    <source>
        <strain evidence="2 3">DSM 9768</strain>
    </source>
</reference>
<evidence type="ECO:0000313" key="3">
    <source>
        <dbReference type="Proteomes" id="UP001230005"/>
    </source>
</evidence>